<dbReference type="HOGENOM" id="CLU_2492251_0_0_0"/>
<protein>
    <submittedName>
        <fullName evidence="1">Uncharacterized protein</fullName>
    </submittedName>
</protein>
<dbReference type="EMBL" id="HF951689">
    <property type="protein sequence ID" value="CCW36638.1"/>
    <property type="molecule type" value="Genomic_DNA"/>
</dbReference>
<sequence>MLACASCLLGGCQFVLYEDSNGIYGLDPVMHQIFTLDANNQPHTVFRFAGSRLKRVGAVGAAATATLQRSLLPTEERVDDVGSKAG</sequence>
<evidence type="ECO:0000313" key="2">
    <source>
        <dbReference type="Proteomes" id="UP000014227"/>
    </source>
</evidence>
<dbReference type="AlphaFoldDB" id="S0F076"/>
<organism evidence="1 2">
    <name type="scientific">Chthonomonas calidirosea (strain DSM 23976 / ICMP 18418 / T49)</name>
    <dbReference type="NCBI Taxonomy" id="1303518"/>
    <lineage>
        <taxon>Bacteria</taxon>
        <taxon>Bacillati</taxon>
        <taxon>Armatimonadota</taxon>
        <taxon>Chthonomonadia</taxon>
        <taxon>Chthonomonadales</taxon>
        <taxon>Chthonomonadaceae</taxon>
        <taxon>Chthonomonas</taxon>
    </lineage>
</organism>
<evidence type="ECO:0000313" key="1">
    <source>
        <dbReference type="EMBL" id="CCW36638.1"/>
    </source>
</evidence>
<accession>S0F076</accession>
<dbReference type="Proteomes" id="UP000014227">
    <property type="component" value="Chromosome I"/>
</dbReference>
<proteinExistence type="predicted"/>
<reference evidence="2" key="1">
    <citation type="submission" date="2013-03" db="EMBL/GenBank/DDBJ databases">
        <title>Genome sequence of Chthonomonas calidirosea, the first sequenced genome from the Armatimonadetes phylum (formally candidate division OP10).</title>
        <authorList>
            <person name="Lee K.C.Y."/>
            <person name="Morgan X.C."/>
            <person name="Dunfield P.F."/>
            <person name="Tamas I."/>
            <person name="Houghton K.M."/>
            <person name="Vyssotski M."/>
            <person name="Ryan J.L.J."/>
            <person name="Lagutin K."/>
            <person name="McDonald I.R."/>
            <person name="Stott M.B."/>
        </authorList>
    </citation>
    <scope>NUCLEOTIDE SEQUENCE [LARGE SCALE GENOMIC DNA]</scope>
    <source>
        <strain evidence="2">DSM 23976 / ICMP 18418 / T49</strain>
    </source>
</reference>
<dbReference type="InParanoid" id="S0F076"/>
<keyword evidence="2" id="KW-1185">Reference proteome</keyword>
<gene>
    <name evidence="1" type="ORF">CCALI_02853</name>
</gene>
<dbReference type="KEGG" id="ccz:CCALI_02853"/>
<name>S0F076_CHTCT</name>